<reference evidence="10" key="1">
    <citation type="submission" date="2021-09" db="EMBL/GenBank/DDBJ databases">
        <authorList>
            <consortium name="AG Swart"/>
            <person name="Singh M."/>
            <person name="Singh A."/>
            <person name="Seah K."/>
            <person name="Emmerich C."/>
        </authorList>
    </citation>
    <scope>NUCLEOTIDE SEQUENCE</scope>
    <source>
        <strain evidence="10">ATCC30299</strain>
    </source>
</reference>
<evidence type="ECO:0000256" key="6">
    <source>
        <dbReference type="ARBA" id="ARBA00022989"/>
    </source>
</evidence>
<evidence type="ECO:0000256" key="9">
    <source>
        <dbReference type="SAM" id="SignalP"/>
    </source>
</evidence>
<name>A0AAU9K2X3_9CILI</name>
<evidence type="ECO:0000313" key="11">
    <source>
        <dbReference type="Proteomes" id="UP001162131"/>
    </source>
</evidence>
<dbReference type="SMART" id="SM00730">
    <property type="entry name" value="PSN"/>
    <property type="match status" value="1"/>
</dbReference>
<proteinExistence type="inferred from homology"/>
<dbReference type="InterPro" id="IPR006639">
    <property type="entry name" value="Preselin/SPP"/>
</dbReference>
<comment type="caution">
    <text evidence="10">The sequence shown here is derived from an EMBL/GenBank/DDBJ whole genome shotgun (WGS) entry which is preliminary data.</text>
</comment>
<keyword evidence="9" id="KW-0732">Signal</keyword>
<gene>
    <name evidence="10" type="ORF">BSTOLATCC_MIC53604</name>
</gene>
<evidence type="ECO:0000256" key="7">
    <source>
        <dbReference type="ARBA" id="ARBA00023136"/>
    </source>
</evidence>
<dbReference type="PANTHER" id="PTHR12174:SF23">
    <property type="entry name" value="MINOR HISTOCOMPATIBILITY ANTIGEN H13"/>
    <property type="match status" value="1"/>
</dbReference>
<dbReference type="GO" id="GO:0098553">
    <property type="term" value="C:lumenal side of endoplasmic reticulum membrane"/>
    <property type="evidence" value="ECO:0007669"/>
    <property type="project" value="TreeGrafter"/>
</dbReference>
<feature type="transmembrane region" description="Helical" evidence="8">
    <location>
        <begin position="219"/>
        <end position="241"/>
    </location>
</feature>
<evidence type="ECO:0000256" key="8">
    <source>
        <dbReference type="SAM" id="Phobius"/>
    </source>
</evidence>
<keyword evidence="11" id="KW-1185">Reference proteome</keyword>
<dbReference type="GO" id="GO:0006465">
    <property type="term" value="P:signal peptide processing"/>
    <property type="evidence" value="ECO:0007669"/>
    <property type="project" value="TreeGrafter"/>
</dbReference>
<comment type="similarity">
    <text evidence="2">Belongs to the peptidase A22B family.</text>
</comment>
<keyword evidence="3 8" id="KW-0812">Transmembrane</keyword>
<feature type="transmembrane region" description="Helical" evidence="8">
    <location>
        <begin position="262"/>
        <end position="278"/>
    </location>
</feature>
<feature type="transmembrane region" description="Helical" evidence="8">
    <location>
        <begin position="194"/>
        <end position="213"/>
    </location>
</feature>
<evidence type="ECO:0000256" key="1">
    <source>
        <dbReference type="ARBA" id="ARBA00004477"/>
    </source>
</evidence>
<keyword evidence="7 8" id="KW-0472">Membrane</keyword>
<organism evidence="10 11">
    <name type="scientific">Blepharisma stoltei</name>
    <dbReference type="NCBI Taxonomy" id="1481888"/>
    <lineage>
        <taxon>Eukaryota</taxon>
        <taxon>Sar</taxon>
        <taxon>Alveolata</taxon>
        <taxon>Ciliophora</taxon>
        <taxon>Postciliodesmatophora</taxon>
        <taxon>Heterotrichea</taxon>
        <taxon>Heterotrichida</taxon>
        <taxon>Blepharismidae</taxon>
        <taxon>Blepharisma</taxon>
    </lineage>
</organism>
<feature type="transmembrane region" description="Helical" evidence="8">
    <location>
        <begin position="392"/>
        <end position="413"/>
    </location>
</feature>
<evidence type="ECO:0000313" key="10">
    <source>
        <dbReference type="EMBL" id="CAG9331536.1"/>
    </source>
</evidence>
<evidence type="ECO:0000256" key="2">
    <source>
        <dbReference type="ARBA" id="ARBA00006859"/>
    </source>
</evidence>
<dbReference type="Proteomes" id="UP001162131">
    <property type="component" value="Unassembled WGS sequence"/>
</dbReference>
<feature type="transmembrane region" description="Helical" evidence="8">
    <location>
        <begin position="155"/>
        <end position="173"/>
    </location>
</feature>
<dbReference type="PANTHER" id="PTHR12174">
    <property type="entry name" value="SIGNAL PEPTIDE PEPTIDASE"/>
    <property type="match status" value="1"/>
</dbReference>
<evidence type="ECO:0000256" key="3">
    <source>
        <dbReference type="ARBA" id="ARBA00022692"/>
    </source>
</evidence>
<keyword evidence="6 8" id="KW-1133">Transmembrane helix</keyword>
<sequence length="466" mass="52496">MKLILVTLFFAALGVQFDVKTEGISVIKSGEVLKEWNPDYNSGSACHPVPQVHEGEGMNYRDFTFINTENTSLRINNLKVDADNQSILIPDFTGLDNENFGPRESKTVKLNYYCTGEPGWSVVHISFTISSDTDKNYEMKFVKICDSSNISNFDWSMMILLIIAIIVVGFSAWSAKIVRVLPNMPEDANELQTIHAVLFIACGSIFLIVLFLFKSYLENILTAIICAASIGAITFVLDFLFESWRWESAWTFPYIGEVKQKTLALVSVSTTIILFYLFTRNWILNNIIGICYTFMVIKSVKISNFKIGALLLGLAFFYDIFWVFLSEKVFGANVMVTVATGLDLPLKIQCPHIQPLPIQKTCGMIGLGDLALPGLLIAYASRLDHIYQSNYLRTMMVCYAIALFMCTFVLAVFHAAQPALLYISPMLIFGMLIQAVMRKELPKVWEGRRPTTNLLHTEVALQEFRA</sequence>
<dbReference type="EMBL" id="CAJZBQ010000053">
    <property type="protein sequence ID" value="CAG9331536.1"/>
    <property type="molecule type" value="Genomic_DNA"/>
</dbReference>
<feature type="transmembrane region" description="Helical" evidence="8">
    <location>
        <begin position="419"/>
        <end position="437"/>
    </location>
</feature>
<dbReference type="AlphaFoldDB" id="A0AAU9K2X3"/>
<keyword evidence="5" id="KW-0256">Endoplasmic reticulum</keyword>
<feature type="chain" id="PRO_5043986864" description="Signal peptide peptidase-like 2B" evidence="9">
    <location>
        <begin position="24"/>
        <end position="466"/>
    </location>
</feature>
<evidence type="ECO:0008006" key="12">
    <source>
        <dbReference type="Google" id="ProtNLM"/>
    </source>
</evidence>
<evidence type="ECO:0000256" key="4">
    <source>
        <dbReference type="ARBA" id="ARBA00022801"/>
    </source>
</evidence>
<protein>
    <recommendedName>
        <fullName evidence="12">Signal peptide peptidase-like 2B</fullName>
    </recommendedName>
</protein>
<dbReference type="GO" id="GO:0042500">
    <property type="term" value="F:aspartic endopeptidase activity, intramembrane cleaving"/>
    <property type="evidence" value="ECO:0007669"/>
    <property type="project" value="InterPro"/>
</dbReference>
<dbReference type="GO" id="GO:0033619">
    <property type="term" value="P:membrane protein proteolysis"/>
    <property type="evidence" value="ECO:0007669"/>
    <property type="project" value="TreeGrafter"/>
</dbReference>
<feature type="signal peptide" evidence="9">
    <location>
        <begin position="1"/>
        <end position="23"/>
    </location>
</feature>
<dbReference type="Pfam" id="PF04258">
    <property type="entry name" value="Peptidase_A22B"/>
    <property type="match status" value="1"/>
</dbReference>
<keyword evidence="4" id="KW-0378">Hydrolase</keyword>
<evidence type="ECO:0000256" key="5">
    <source>
        <dbReference type="ARBA" id="ARBA00022824"/>
    </source>
</evidence>
<dbReference type="InterPro" id="IPR007369">
    <property type="entry name" value="Peptidase_A22B_SPP"/>
</dbReference>
<accession>A0AAU9K2X3</accession>
<comment type="subcellular location">
    <subcellularLocation>
        <location evidence="1">Endoplasmic reticulum membrane</location>
        <topology evidence="1">Multi-pass membrane protein</topology>
    </subcellularLocation>
</comment>
<dbReference type="GO" id="GO:0098554">
    <property type="term" value="C:cytoplasmic side of endoplasmic reticulum membrane"/>
    <property type="evidence" value="ECO:0007669"/>
    <property type="project" value="TreeGrafter"/>
</dbReference>
<feature type="transmembrane region" description="Helical" evidence="8">
    <location>
        <begin position="307"/>
        <end position="325"/>
    </location>
</feature>